<evidence type="ECO:0000313" key="2">
    <source>
        <dbReference type="Proteomes" id="UP000823399"/>
    </source>
</evidence>
<dbReference type="OrthoDB" id="2656855at2759"/>
<dbReference type="EMBL" id="JABBWM010000675">
    <property type="protein sequence ID" value="KAG2079742.1"/>
    <property type="molecule type" value="Genomic_DNA"/>
</dbReference>
<feature type="non-terminal residue" evidence="1">
    <location>
        <position position="162"/>
    </location>
</feature>
<protein>
    <submittedName>
        <fullName evidence="1">Uncharacterized protein</fullName>
    </submittedName>
</protein>
<dbReference type="RefSeq" id="XP_041284046.1">
    <property type="nucleotide sequence ID" value="XM_041430266.1"/>
</dbReference>
<gene>
    <name evidence="1" type="ORF">F5147DRAFT_542296</name>
</gene>
<name>A0A9P7EPQ8_9AGAM</name>
<reference evidence="1" key="1">
    <citation type="journal article" date="2020" name="New Phytol.">
        <title>Comparative genomics reveals dynamic genome evolution in host specialist ectomycorrhizal fungi.</title>
        <authorList>
            <person name="Lofgren L.A."/>
            <person name="Nguyen N.H."/>
            <person name="Vilgalys R."/>
            <person name="Ruytinx J."/>
            <person name="Liao H.L."/>
            <person name="Branco S."/>
            <person name="Kuo A."/>
            <person name="LaButti K."/>
            <person name="Lipzen A."/>
            <person name="Andreopoulos W."/>
            <person name="Pangilinan J."/>
            <person name="Riley R."/>
            <person name="Hundley H."/>
            <person name="Na H."/>
            <person name="Barry K."/>
            <person name="Grigoriev I.V."/>
            <person name="Stajich J.E."/>
            <person name="Kennedy P.G."/>
        </authorList>
    </citation>
    <scope>NUCLEOTIDE SEQUENCE</scope>
    <source>
        <strain evidence="1">FC423</strain>
    </source>
</reference>
<proteinExistence type="predicted"/>
<dbReference type="Proteomes" id="UP000823399">
    <property type="component" value="Unassembled WGS sequence"/>
</dbReference>
<sequence>QCHLLRVDHYKCLQNAEHEFLVLHFTHWNTQAGSSATAAMCVDRTVDIPTYSHASGLLTPSSSEYPARDTVYLIGRASDLNIQSHLTARLKSYRRISSLSFNFVRPSVLHVADLLVLVNQQDFSYGILRAQCYWWSRTICKSLERLFRGEEQVFDPDNRGHF</sequence>
<dbReference type="AlphaFoldDB" id="A0A9P7EPQ8"/>
<keyword evidence="2" id="KW-1185">Reference proteome</keyword>
<feature type="non-terminal residue" evidence="1">
    <location>
        <position position="1"/>
    </location>
</feature>
<accession>A0A9P7EPQ8</accession>
<evidence type="ECO:0000313" key="1">
    <source>
        <dbReference type="EMBL" id="KAG2079742.1"/>
    </source>
</evidence>
<organism evidence="1 2">
    <name type="scientific">Suillus discolor</name>
    <dbReference type="NCBI Taxonomy" id="1912936"/>
    <lineage>
        <taxon>Eukaryota</taxon>
        <taxon>Fungi</taxon>
        <taxon>Dikarya</taxon>
        <taxon>Basidiomycota</taxon>
        <taxon>Agaricomycotina</taxon>
        <taxon>Agaricomycetes</taxon>
        <taxon>Agaricomycetidae</taxon>
        <taxon>Boletales</taxon>
        <taxon>Suillineae</taxon>
        <taxon>Suillaceae</taxon>
        <taxon>Suillus</taxon>
    </lineage>
</organism>
<comment type="caution">
    <text evidence="1">The sequence shown here is derived from an EMBL/GenBank/DDBJ whole genome shotgun (WGS) entry which is preliminary data.</text>
</comment>
<dbReference type="GeneID" id="64692525"/>